<evidence type="ECO:0000259" key="4">
    <source>
        <dbReference type="PROSITE" id="PS51465"/>
    </source>
</evidence>
<evidence type="ECO:0000313" key="6">
    <source>
        <dbReference type="Proteomes" id="UP001148838"/>
    </source>
</evidence>
<accession>A0ABQ8T8N6</accession>
<feature type="domain" description="Kazal-like" evidence="4">
    <location>
        <begin position="130"/>
        <end position="170"/>
    </location>
</feature>
<evidence type="ECO:0000256" key="1">
    <source>
        <dbReference type="ARBA" id="ARBA00004613"/>
    </source>
</evidence>
<dbReference type="PANTHER" id="PTHR21179:SF0">
    <property type="entry name" value="SERINE PROTEASE INHIBITOR KAZAL-TYPE 4"/>
    <property type="match status" value="1"/>
</dbReference>
<dbReference type="PROSITE" id="PS51465">
    <property type="entry name" value="KAZAL_2"/>
    <property type="match status" value="2"/>
</dbReference>
<dbReference type="SUPFAM" id="SSF100895">
    <property type="entry name" value="Kazal-type serine protease inhibitors"/>
    <property type="match status" value="2"/>
</dbReference>
<proteinExistence type="predicted"/>
<dbReference type="Gene3D" id="3.30.60.30">
    <property type="match status" value="2"/>
</dbReference>
<organism evidence="5 6">
    <name type="scientific">Periplaneta americana</name>
    <name type="common">American cockroach</name>
    <name type="synonym">Blatta americana</name>
    <dbReference type="NCBI Taxonomy" id="6978"/>
    <lineage>
        <taxon>Eukaryota</taxon>
        <taxon>Metazoa</taxon>
        <taxon>Ecdysozoa</taxon>
        <taxon>Arthropoda</taxon>
        <taxon>Hexapoda</taxon>
        <taxon>Insecta</taxon>
        <taxon>Pterygota</taxon>
        <taxon>Neoptera</taxon>
        <taxon>Polyneoptera</taxon>
        <taxon>Dictyoptera</taxon>
        <taxon>Blattodea</taxon>
        <taxon>Blattoidea</taxon>
        <taxon>Blattidae</taxon>
        <taxon>Blattinae</taxon>
        <taxon>Periplaneta</taxon>
    </lineage>
</organism>
<evidence type="ECO:0000313" key="5">
    <source>
        <dbReference type="EMBL" id="KAJ4442887.1"/>
    </source>
</evidence>
<dbReference type="InterPro" id="IPR036058">
    <property type="entry name" value="Kazal_dom_sf"/>
</dbReference>
<comment type="subcellular location">
    <subcellularLocation>
        <location evidence="1">Secreted</location>
    </subcellularLocation>
</comment>
<dbReference type="EMBL" id="JAJSOF020000013">
    <property type="protein sequence ID" value="KAJ4442887.1"/>
    <property type="molecule type" value="Genomic_DNA"/>
</dbReference>
<dbReference type="PANTHER" id="PTHR21179">
    <property type="entry name" value="SERINE-TYPE ENDOPEPTIDASE INHIBITOR"/>
    <property type="match status" value="1"/>
</dbReference>
<dbReference type="SMART" id="SM00280">
    <property type="entry name" value="KAZAL"/>
    <property type="match status" value="2"/>
</dbReference>
<feature type="domain" description="Kazal-like" evidence="4">
    <location>
        <begin position="15"/>
        <end position="70"/>
    </location>
</feature>
<name>A0ABQ8T8N6_PERAM</name>
<feature type="non-terminal residue" evidence="5">
    <location>
        <position position="211"/>
    </location>
</feature>
<keyword evidence="3" id="KW-1015">Disulfide bond</keyword>
<comment type="caution">
    <text evidence="5">The sequence shown here is derived from an EMBL/GenBank/DDBJ whole genome shotgun (WGS) entry which is preliminary data.</text>
</comment>
<dbReference type="InterPro" id="IPR002350">
    <property type="entry name" value="Kazal_dom"/>
</dbReference>
<gene>
    <name evidence="5" type="ORF">ANN_04480</name>
</gene>
<dbReference type="InterPro" id="IPR039932">
    <property type="entry name" value="Spink4-like"/>
</dbReference>
<dbReference type="Pfam" id="PF07648">
    <property type="entry name" value="Kazal_2"/>
    <property type="match status" value="4"/>
</dbReference>
<evidence type="ECO:0000256" key="3">
    <source>
        <dbReference type="ARBA" id="ARBA00023157"/>
    </source>
</evidence>
<keyword evidence="2" id="KW-0964">Secreted</keyword>
<dbReference type="Proteomes" id="UP001148838">
    <property type="component" value="Unassembled WGS sequence"/>
</dbReference>
<sequence>MFLDVSITREGYCGWSEDSNCEERVPKFDESISNGLCASDGITYLTAQQFKCVRNKNKGLTLRHDGPCKLSEVPKNISPEEACEIESKYPVVAPVCGNDGNSYMSIFSLLCRSSNVTSKLLQAYTLSIEDETVDPLCSTNNVTYANPTKFACAASKTKGLLVLHSGECTNSESICKMADDTARMDLPYVCANDGKTYLNLYAFWCTKLKKP</sequence>
<reference evidence="5 6" key="1">
    <citation type="journal article" date="2022" name="Allergy">
        <title>Genome assembly and annotation of Periplaneta americana reveal a comprehensive cockroach allergen profile.</title>
        <authorList>
            <person name="Wang L."/>
            <person name="Xiong Q."/>
            <person name="Saelim N."/>
            <person name="Wang L."/>
            <person name="Nong W."/>
            <person name="Wan A.T."/>
            <person name="Shi M."/>
            <person name="Liu X."/>
            <person name="Cao Q."/>
            <person name="Hui J.H.L."/>
            <person name="Sookrung N."/>
            <person name="Leung T.F."/>
            <person name="Tungtrongchitr A."/>
            <person name="Tsui S.K.W."/>
        </authorList>
    </citation>
    <scope>NUCLEOTIDE SEQUENCE [LARGE SCALE GENOMIC DNA]</scope>
    <source>
        <strain evidence="5">PWHHKU_190912</strain>
    </source>
</reference>
<protein>
    <recommendedName>
        <fullName evidence="4">Kazal-like domain-containing protein</fullName>
    </recommendedName>
</protein>
<evidence type="ECO:0000256" key="2">
    <source>
        <dbReference type="ARBA" id="ARBA00022525"/>
    </source>
</evidence>
<keyword evidence="6" id="KW-1185">Reference proteome</keyword>
<dbReference type="CDD" id="cd00104">
    <property type="entry name" value="KAZAL_FS"/>
    <property type="match status" value="2"/>
</dbReference>